<dbReference type="Pfam" id="PF02190">
    <property type="entry name" value="LON_substr_bdg"/>
    <property type="match status" value="1"/>
</dbReference>
<dbReference type="InParanoid" id="A0A7F5RNW1"/>
<sequence length="308" mass="34753">MDVLRATDLNRKTTQVLVNALQVLLPEVYKKCTAASRTEISFSEENSQVPVFVCTNAFPGVACPLFVYEPRYRLLTRRCLQSNNKKFAMAVNTKSNSSCGNVEKFASYGTILEVRDAVYMSDGTSILSTVGLERFRVVNRGEKDGYDTAEIQYIRDMTIPSDKLQAVLLLHTHVRTKAVSWLQSLNPIVFKEIERSLGPMPEVEENWTRLPDGPRWIWWLVPILPLSSQLQLGFLSSVSIEKRLRAVEKLLDHLTDRNRMVISDSAVKCVTTTITTPTTSTTTTTANHSCHFFERESRENTASAIDVL</sequence>
<dbReference type="PROSITE" id="PS51787">
    <property type="entry name" value="LON_N"/>
    <property type="match status" value="1"/>
</dbReference>
<dbReference type="SMART" id="SM00464">
    <property type="entry name" value="LON"/>
    <property type="match status" value="1"/>
</dbReference>
<keyword evidence="2" id="KW-1185">Reference proteome</keyword>
<dbReference type="RefSeq" id="XP_025837714.1">
    <property type="nucleotide sequence ID" value="XM_025981929.1"/>
</dbReference>
<reference evidence="3" key="1">
    <citation type="submission" date="2025-08" db="UniProtKB">
        <authorList>
            <consortium name="RefSeq"/>
        </authorList>
    </citation>
    <scope>IDENTIFICATION</scope>
    <source>
        <tissue evidence="3">Entire body</tissue>
    </source>
</reference>
<evidence type="ECO:0000313" key="3">
    <source>
        <dbReference type="RefSeq" id="XP_025837714.1"/>
    </source>
</evidence>
<dbReference type="KEGG" id="apln:108737164"/>
<evidence type="ECO:0000259" key="1">
    <source>
        <dbReference type="PROSITE" id="PS51787"/>
    </source>
</evidence>
<dbReference type="InterPro" id="IPR003111">
    <property type="entry name" value="Lon_prtase_N"/>
</dbReference>
<dbReference type="PANTHER" id="PTHR23327">
    <property type="entry name" value="RING FINGER PROTEIN 127"/>
    <property type="match status" value="1"/>
</dbReference>
<dbReference type="Proteomes" id="UP000192223">
    <property type="component" value="Unplaced"/>
</dbReference>
<dbReference type="GO" id="GO:0061630">
    <property type="term" value="F:ubiquitin protein ligase activity"/>
    <property type="evidence" value="ECO:0007669"/>
    <property type="project" value="TreeGrafter"/>
</dbReference>
<evidence type="ECO:0000313" key="2">
    <source>
        <dbReference type="Proteomes" id="UP000192223"/>
    </source>
</evidence>
<feature type="domain" description="Lon N-terminal" evidence="1">
    <location>
        <begin position="40"/>
        <end position="255"/>
    </location>
</feature>
<dbReference type="SUPFAM" id="SSF88697">
    <property type="entry name" value="PUA domain-like"/>
    <property type="match status" value="1"/>
</dbReference>
<proteinExistence type="predicted"/>
<gene>
    <name evidence="3" type="primary">LOC108737164</name>
</gene>
<dbReference type="PANTHER" id="PTHR23327:SF42">
    <property type="entry name" value="LON PEPTIDASE N-TERMINAL DOMAIN AND RING FINGER PROTEIN C14F5.10C"/>
    <property type="match status" value="1"/>
</dbReference>
<dbReference type="OrthoDB" id="264917at2759"/>
<dbReference type="InterPro" id="IPR015947">
    <property type="entry name" value="PUA-like_sf"/>
</dbReference>
<name>A0A7F5RNW1_AGRPL</name>
<protein>
    <submittedName>
        <fullName evidence="3">LON peptidase N-terminal domain and RING finger protein 1</fullName>
    </submittedName>
</protein>
<accession>A0A7F5RNW1</accession>
<organism evidence="2 3">
    <name type="scientific">Agrilus planipennis</name>
    <name type="common">Emerald ash borer</name>
    <name type="synonym">Agrilus marcopoli</name>
    <dbReference type="NCBI Taxonomy" id="224129"/>
    <lineage>
        <taxon>Eukaryota</taxon>
        <taxon>Metazoa</taxon>
        <taxon>Ecdysozoa</taxon>
        <taxon>Arthropoda</taxon>
        <taxon>Hexapoda</taxon>
        <taxon>Insecta</taxon>
        <taxon>Pterygota</taxon>
        <taxon>Neoptera</taxon>
        <taxon>Endopterygota</taxon>
        <taxon>Coleoptera</taxon>
        <taxon>Polyphaga</taxon>
        <taxon>Elateriformia</taxon>
        <taxon>Buprestoidea</taxon>
        <taxon>Buprestidae</taxon>
        <taxon>Agrilinae</taxon>
        <taxon>Agrilus</taxon>
    </lineage>
</organism>
<dbReference type="AlphaFoldDB" id="A0A7F5RNW1"/>
<dbReference type="Gene3D" id="2.30.130.40">
    <property type="entry name" value="LON domain-like"/>
    <property type="match status" value="1"/>
</dbReference>
<dbReference type="GeneID" id="108737164"/>
<dbReference type="InterPro" id="IPR046336">
    <property type="entry name" value="Lon_prtase_N_sf"/>
</dbReference>